<evidence type="ECO:0000256" key="9">
    <source>
        <dbReference type="RuleBase" id="RU369079"/>
    </source>
</evidence>
<feature type="transmembrane region" description="Helical" evidence="9">
    <location>
        <begin position="15"/>
        <end position="36"/>
    </location>
</feature>
<accession>A0ABS8L3J1</accession>
<dbReference type="InterPro" id="IPR055348">
    <property type="entry name" value="DctQ"/>
</dbReference>
<sequence length="192" mass="21588">MRRADAIQSHLEDGLNLIAALAIFFLMFVGVVQIVGRTFFDFAIYGYIDWIEQASVLFAFLGIAYAQRLGSHIGMDLTMGWRPSIRWKVELFGVVVAIGIISVLVYASFTNFLRAYSIGDSTMDIRLPTWPAKLMVPLALSLLWLRLSLQIWGYLRMIAHPDAEPIAVPKLVTIETQVQDEIAEVLGKPDTR</sequence>
<gene>
    <name evidence="11" type="ORF">LJ725_28235</name>
</gene>
<dbReference type="PANTHER" id="PTHR35011">
    <property type="entry name" value="2,3-DIKETO-L-GULONATE TRAP TRANSPORTER SMALL PERMEASE PROTEIN YIAM"/>
    <property type="match status" value="1"/>
</dbReference>
<evidence type="ECO:0000256" key="2">
    <source>
        <dbReference type="ARBA" id="ARBA00022448"/>
    </source>
</evidence>
<dbReference type="EMBL" id="JAJISD010000019">
    <property type="protein sequence ID" value="MCC8432876.1"/>
    <property type="molecule type" value="Genomic_DNA"/>
</dbReference>
<dbReference type="PANTHER" id="PTHR35011:SF4">
    <property type="entry name" value="SLL1102 PROTEIN"/>
    <property type="match status" value="1"/>
</dbReference>
<name>A0ABS8L3J1_9HYPH</name>
<comment type="function">
    <text evidence="9">Part of the tripartite ATP-independent periplasmic (TRAP) transport system.</text>
</comment>
<evidence type="ECO:0000256" key="8">
    <source>
        <dbReference type="ARBA" id="ARBA00038436"/>
    </source>
</evidence>
<dbReference type="Pfam" id="PF04290">
    <property type="entry name" value="DctQ"/>
    <property type="match status" value="1"/>
</dbReference>
<feature type="transmembrane region" description="Helical" evidence="9">
    <location>
        <begin position="129"/>
        <end position="147"/>
    </location>
</feature>
<reference evidence="11 12" key="1">
    <citation type="submission" date="2021-11" db="EMBL/GenBank/DDBJ databases">
        <authorList>
            <person name="Lee D.-H."/>
            <person name="Kim S.-B."/>
        </authorList>
    </citation>
    <scope>NUCLEOTIDE SEQUENCE [LARGE SCALE GENOMIC DNA]</scope>
    <source>
        <strain evidence="11 12">KCTC 52223</strain>
    </source>
</reference>
<dbReference type="RefSeq" id="WP_068190483.1">
    <property type="nucleotide sequence ID" value="NZ_JAJISD010000019.1"/>
</dbReference>
<keyword evidence="5 9" id="KW-0812">Transmembrane</keyword>
<evidence type="ECO:0000256" key="1">
    <source>
        <dbReference type="ARBA" id="ARBA00004429"/>
    </source>
</evidence>
<evidence type="ECO:0000256" key="4">
    <source>
        <dbReference type="ARBA" id="ARBA00022519"/>
    </source>
</evidence>
<evidence type="ECO:0000256" key="5">
    <source>
        <dbReference type="ARBA" id="ARBA00022692"/>
    </source>
</evidence>
<protein>
    <recommendedName>
        <fullName evidence="9">TRAP transporter small permease protein</fullName>
    </recommendedName>
</protein>
<feature type="domain" description="Tripartite ATP-independent periplasmic transporters DctQ component" evidence="10">
    <location>
        <begin position="27"/>
        <end position="155"/>
    </location>
</feature>
<comment type="similarity">
    <text evidence="8 9">Belongs to the TRAP transporter small permease family.</text>
</comment>
<evidence type="ECO:0000256" key="3">
    <source>
        <dbReference type="ARBA" id="ARBA00022475"/>
    </source>
</evidence>
<keyword evidence="3" id="KW-1003">Cell membrane</keyword>
<feature type="transmembrane region" description="Helical" evidence="9">
    <location>
        <begin position="87"/>
        <end position="109"/>
    </location>
</feature>
<evidence type="ECO:0000313" key="11">
    <source>
        <dbReference type="EMBL" id="MCC8432876.1"/>
    </source>
</evidence>
<dbReference type="InterPro" id="IPR007387">
    <property type="entry name" value="TRAP_DctQ"/>
</dbReference>
<comment type="caution">
    <text evidence="11">The sequence shown here is derived from an EMBL/GenBank/DDBJ whole genome shotgun (WGS) entry which is preliminary data.</text>
</comment>
<keyword evidence="4 9" id="KW-0997">Cell inner membrane</keyword>
<keyword evidence="2 9" id="KW-0813">Transport</keyword>
<evidence type="ECO:0000256" key="7">
    <source>
        <dbReference type="ARBA" id="ARBA00023136"/>
    </source>
</evidence>
<evidence type="ECO:0000259" key="10">
    <source>
        <dbReference type="Pfam" id="PF04290"/>
    </source>
</evidence>
<feature type="transmembrane region" description="Helical" evidence="9">
    <location>
        <begin position="42"/>
        <end position="66"/>
    </location>
</feature>
<comment type="subunit">
    <text evidence="9">The complex comprises the extracytoplasmic solute receptor protein and the two transmembrane proteins.</text>
</comment>
<proteinExistence type="inferred from homology"/>
<keyword evidence="12" id="KW-1185">Reference proteome</keyword>
<evidence type="ECO:0000313" key="12">
    <source>
        <dbReference type="Proteomes" id="UP001198862"/>
    </source>
</evidence>
<comment type="subcellular location">
    <subcellularLocation>
        <location evidence="1 9">Cell inner membrane</location>
        <topology evidence="1 9">Multi-pass membrane protein</topology>
    </subcellularLocation>
</comment>
<keyword evidence="6 9" id="KW-1133">Transmembrane helix</keyword>
<keyword evidence="7 9" id="KW-0472">Membrane</keyword>
<evidence type="ECO:0000256" key="6">
    <source>
        <dbReference type="ARBA" id="ARBA00022989"/>
    </source>
</evidence>
<organism evidence="11 12">
    <name type="scientific">Reyranella aquatilis</name>
    <dbReference type="NCBI Taxonomy" id="2035356"/>
    <lineage>
        <taxon>Bacteria</taxon>
        <taxon>Pseudomonadati</taxon>
        <taxon>Pseudomonadota</taxon>
        <taxon>Alphaproteobacteria</taxon>
        <taxon>Hyphomicrobiales</taxon>
        <taxon>Reyranellaceae</taxon>
        <taxon>Reyranella</taxon>
    </lineage>
</organism>
<dbReference type="Proteomes" id="UP001198862">
    <property type="component" value="Unassembled WGS sequence"/>
</dbReference>